<evidence type="ECO:0000259" key="1">
    <source>
        <dbReference type="Pfam" id="PF17967"/>
    </source>
</evidence>
<dbReference type="Pfam" id="PF17967">
    <property type="entry name" value="Pullulanase_N2"/>
    <property type="match status" value="1"/>
</dbReference>
<accession>A0ABM4AF59</accession>
<feature type="domain" description="Pullulanase N2" evidence="1">
    <location>
        <begin position="19"/>
        <end position="91"/>
    </location>
</feature>
<dbReference type="Proteomes" id="UP001652623">
    <property type="component" value="Chromosome 8"/>
</dbReference>
<protein>
    <submittedName>
        <fullName evidence="3 4">Uncharacterized protein LOC132799336 isoform X1</fullName>
    </submittedName>
</protein>
<evidence type="ECO:0000313" key="4">
    <source>
        <dbReference type="RefSeq" id="XP_060675370.1"/>
    </source>
</evidence>
<evidence type="ECO:0000313" key="3">
    <source>
        <dbReference type="RefSeq" id="XP_060675369.1"/>
    </source>
</evidence>
<dbReference type="GeneID" id="132799336"/>
<evidence type="ECO:0000313" key="5">
    <source>
        <dbReference type="RefSeq" id="XP_060675371.1"/>
    </source>
</evidence>
<dbReference type="RefSeq" id="XP_060675371.1">
    <property type="nucleotide sequence ID" value="XM_060819388.1"/>
</dbReference>
<dbReference type="RefSeq" id="XP_060675372.1">
    <property type="nucleotide sequence ID" value="XM_060819389.1"/>
</dbReference>
<evidence type="ECO:0000313" key="11">
    <source>
        <dbReference type="RefSeq" id="XP_060675377.1"/>
    </source>
</evidence>
<dbReference type="RefSeq" id="XP_060675377.1">
    <property type="nucleotide sequence ID" value="XM_060819394.1"/>
</dbReference>
<dbReference type="RefSeq" id="XP_060675374.1">
    <property type="nucleotide sequence ID" value="XM_060819391.1"/>
</dbReference>
<evidence type="ECO:0000313" key="2">
    <source>
        <dbReference type="Proteomes" id="UP001652623"/>
    </source>
</evidence>
<dbReference type="RefSeq" id="XP_060675375.1">
    <property type="nucleotide sequence ID" value="XM_060819392.1"/>
</dbReference>
<evidence type="ECO:0000313" key="8">
    <source>
        <dbReference type="RefSeq" id="XP_060675374.1"/>
    </source>
</evidence>
<evidence type="ECO:0000313" key="7">
    <source>
        <dbReference type="RefSeq" id="XP_060675373.1"/>
    </source>
</evidence>
<organism evidence="2 5">
    <name type="scientific">Ziziphus jujuba</name>
    <name type="common">Chinese jujube</name>
    <name type="synonym">Ziziphus sativa</name>
    <dbReference type="NCBI Taxonomy" id="326968"/>
    <lineage>
        <taxon>Eukaryota</taxon>
        <taxon>Viridiplantae</taxon>
        <taxon>Streptophyta</taxon>
        <taxon>Embryophyta</taxon>
        <taxon>Tracheophyta</taxon>
        <taxon>Spermatophyta</taxon>
        <taxon>Magnoliopsida</taxon>
        <taxon>eudicotyledons</taxon>
        <taxon>Gunneridae</taxon>
        <taxon>Pentapetalae</taxon>
        <taxon>rosids</taxon>
        <taxon>fabids</taxon>
        <taxon>Rosales</taxon>
        <taxon>Rhamnaceae</taxon>
        <taxon>Paliureae</taxon>
        <taxon>Ziziphus</taxon>
    </lineage>
</organism>
<evidence type="ECO:0000313" key="6">
    <source>
        <dbReference type="RefSeq" id="XP_060675372.1"/>
    </source>
</evidence>
<reference evidence="3 4" key="1">
    <citation type="submission" date="2025-05" db="UniProtKB">
        <authorList>
            <consortium name="RefSeq"/>
        </authorList>
    </citation>
    <scope>IDENTIFICATION</scope>
    <source>
        <tissue evidence="3 4">Seedling</tissue>
    </source>
</reference>
<sequence length="137" mass="15266">MSSQASPSTSPFQDSFLYSRAYCVSEYIIAWNVDVGNDCCCLFASKAAALSFTDDGIQGQDMKVKLEDQICSASDHAMETKFRGGYLTFTMQFQRSDSGCNTWWIFIWPSSSARICDCSIFAGWDGCKFEGLCSNRL</sequence>
<dbReference type="Gene3D" id="2.60.40.1130">
    <property type="entry name" value="Rab geranylgeranyltransferase alpha-subunit, insert domain"/>
    <property type="match status" value="1"/>
</dbReference>
<dbReference type="InterPro" id="IPR014756">
    <property type="entry name" value="Ig_E-set"/>
</dbReference>
<gene>
    <name evidence="3 4 5 6 7 8 9 10 11" type="primary">LOC132799336</name>
</gene>
<dbReference type="RefSeq" id="XP_060675376.1">
    <property type="nucleotide sequence ID" value="XM_060819393.1"/>
</dbReference>
<keyword evidence="2" id="KW-1185">Reference proteome</keyword>
<dbReference type="RefSeq" id="XP_060675370.1">
    <property type="nucleotide sequence ID" value="XM_060819387.1"/>
</dbReference>
<evidence type="ECO:0000313" key="9">
    <source>
        <dbReference type="RefSeq" id="XP_060675375.1"/>
    </source>
</evidence>
<dbReference type="SUPFAM" id="SSF81296">
    <property type="entry name" value="E set domains"/>
    <property type="match status" value="1"/>
</dbReference>
<proteinExistence type="predicted"/>
<evidence type="ECO:0000313" key="10">
    <source>
        <dbReference type="RefSeq" id="XP_060675376.1"/>
    </source>
</evidence>
<dbReference type="InterPro" id="IPR040671">
    <property type="entry name" value="Pullulanase_N2"/>
</dbReference>
<dbReference type="RefSeq" id="XP_060675373.1">
    <property type="nucleotide sequence ID" value="XM_060819390.1"/>
</dbReference>
<dbReference type="RefSeq" id="XP_060675369.1">
    <property type="nucleotide sequence ID" value="XM_060819386.1"/>
</dbReference>
<name>A0ABM4AF59_ZIZJJ</name>